<dbReference type="AlphaFoldDB" id="A0A0W8BGU1"/>
<keyword evidence="2" id="KW-0479">Metal-binding</keyword>
<feature type="domain" description="DDE Tnp4" evidence="3">
    <location>
        <begin position="185"/>
        <end position="337"/>
    </location>
</feature>
<evidence type="ECO:0000256" key="2">
    <source>
        <dbReference type="ARBA" id="ARBA00022723"/>
    </source>
</evidence>
<gene>
    <name evidence="4" type="ORF">AM587_10015492</name>
</gene>
<dbReference type="InterPro" id="IPR027806">
    <property type="entry name" value="HARBI1_dom"/>
</dbReference>
<name>A0A0W8BGU1_PHYNI</name>
<evidence type="ECO:0000313" key="5">
    <source>
        <dbReference type="Proteomes" id="UP000052943"/>
    </source>
</evidence>
<organism evidence="4 5">
    <name type="scientific">Phytophthora nicotianae</name>
    <name type="common">Potato buckeye rot agent</name>
    <name type="synonym">Phytophthora parasitica</name>
    <dbReference type="NCBI Taxonomy" id="4792"/>
    <lineage>
        <taxon>Eukaryota</taxon>
        <taxon>Sar</taxon>
        <taxon>Stramenopiles</taxon>
        <taxon>Oomycota</taxon>
        <taxon>Peronosporomycetes</taxon>
        <taxon>Peronosporales</taxon>
        <taxon>Peronosporaceae</taxon>
        <taxon>Phytophthora</taxon>
    </lineage>
</organism>
<dbReference type="STRING" id="4790.A0A0W8BGU1"/>
<comment type="caution">
    <text evidence="4">The sequence shown here is derived from an EMBL/GenBank/DDBJ whole genome shotgun (WGS) entry which is preliminary data.</text>
</comment>
<dbReference type="GO" id="GO:0046872">
    <property type="term" value="F:metal ion binding"/>
    <property type="evidence" value="ECO:0007669"/>
    <property type="project" value="UniProtKB-KW"/>
</dbReference>
<dbReference type="PANTHER" id="PTHR48471">
    <property type="entry name" value="DDE TNP4 DOMAIN-CONTAINING PROTEIN"/>
    <property type="match status" value="1"/>
</dbReference>
<comment type="cofactor">
    <cofactor evidence="1">
        <name>a divalent metal cation</name>
        <dbReference type="ChEBI" id="CHEBI:60240"/>
    </cofactor>
</comment>
<evidence type="ECO:0000259" key="3">
    <source>
        <dbReference type="Pfam" id="PF13359"/>
    </source>
</evidence>
<proteinExistence type="predicted"/>
<dbReference type="Proteomes" id="UP000052943">
    <property type="component" value="Unassembled WGS sequence"/>
</dbReference>
<accession>A0A0W8BGU1</accession>
<dbReference type="PANTHER" id="PTHR48471:SF1">
    <property type="entry name" value="DDE TNP4 DOMAIN-CONTAINING PROTEIN"/>
    <property type="match status" value="1"/>
</dbReference>
<evidence type="ECO:0000313" key="4">
    <source>
        <dbReference type="EMBL" id="KUF71075.1"/>
    </source>
</evidence>
<dbReference type="EMBL" id="LNFO01006057">
    <property type="protein sequence ID" value="KUF71075.1"/>
    <property type="molecule type" value="Genomic_DNA"/>
</dbReference>
<dbReference type="Pfam" id="PF13359">
    <property type="entry name" value="DDE_Tnp_4"/>
    <property type="match status" value="1"/>
</dbReference>
<evidence type="ECO:0000256" key="1">
    <source>
        <dbReference type="ARBA" id="ARBA00001968"/>
    </source>
</evidence>
<sequence>MKVSTLLGVRKAAYKRRYRKILLLHLLRCTIKERNYLTVASLCDPTNSAWQRLYNEGHPGSFVAAVSLPPASFKVLLAEFSKLYKLKWRPGRQGRPPKLRFLHAVLGCVLHFYTSAVEMKTLCEIFGVPPATLSNILATAEVALELALNALPDAAIRYPTNNTQLEWSKAVQAHEPLVSGVWGFVDGKNYRVQEPSDVDLQNAHYNGWLHSVLITGTLCYGCDGTLIWAKLNCPGSWNDGEMSFALQEKLADVRITVPGTGVAADTAFPVSKGTRGRIVTPLKDGDLECAPERCRLGMLAMSNAITSLRQAAEWGMGSAPRCYRQLQLPLPFDPVKRGRRIQNIYRLYNFRVRQTGISQIRSVFMHK</sequence>
<reference evidence="4 5" key="1">
    <citation type="submission" date="2015-11" db="EMBL/GenBank/DDBJ databases">
        <title>Genomes and virulence difference between two physiological races of Phytophthora nicotianae.</title>
        <authorList>
            <person name="Liu H."/>
            <person name="Ma X."/>
            <person name="Yu H."/>
            <person name="Fang D."/>
            <person name="Li Y."/>
            <person name="Wang X."/>
            <person name="Wang W."/>
            <person name="Dong Y."/>
            <person name="Xiao B."/>
        </authorList>
    </citation>
    <scope>NUCLEOTIDE SEQUENCE [LARGE SCALE GENOMIC DNA]</scope>
    <source>
        <strain evidence="5">race 0</strain>
    </source>
</reference>
<protein>
    <recommendedName>
        <fullName evidence="3">DDE Tnp4 domain-containing protein</fullName>
    </recommendedName>
</protein>